<evidence type="ECO:0000313" key="1">
    <source>
        <dbReference type="EMBL" id="KAL1242217.1"/>
    </source>
</evidence>
<accession>A0ABR3KS45</accession>
<evidence type="ECO:0000313" key="2">
    <source>
        <dbReference type="Proteomes" id="UP001558632"/>
    </source>
</evidence>
<reference evidence="1 2" key="1">
    <citation type="submission" date="2024-07" db="EMBL/GenBank/DDBJ databases">
        <title>Enhanced genomic and transcriptomic resources for Trichinella pseudospiralis and T. spiralis underpin the discovery of pronounced molecular differences between stages and species.</title>
        <authorList>
            <person name="Pasi K.K."/>
            <person name="La Rosa G."/>
            <person name="Gomez-Morales M.A."/>
            <person name="Tosini F."/>
            <person name="Sumanam S."/>
            <person name="Young N.D."/>
            <person name="Chang B.C."/>
            <person name="Robin G.B."/>
        </authorList>
    </citation>
    <scope>NUCLEOTIDE SEQUENCE [LARGE SCALE GENOMIC DNA]</scope>
    <source>
        <strain evidence="1">ISS534</strain>
    </source>
</reference>
<comment type="caution">
    <text evidence="1">The sequence shown here is derived from an EMBL/GenBank/DDBJ whole genome shotgun (WGS) entry which is preliminary data.</text>
</comment>
<dbReference type="EMBL" id="JBEUSY010000217">
    <property type="protein sequence ID" value="KAL1242217.1"/>
    <property type="molecule type" value="Genomic_DNA"/>
</dbReference>
<proteinExistence type="predicted"/>
<protein>
    <submittedName>
        <fullName evidence="1">ATP-dependent dethiobiotin synthetase BioD</fullName>
    </submittedName>
</protein>
<sequence>MKKKENLLPRLLSVESMNSMLRFFFNFILTVFHRVERFHITASTALIDELFLLEGGGDIDAILPISSSLCIDRVNGRSLPRTRRTSFINILLRARTGCRLQLGVKKPCTPACGATEVEYRS</sequence>
<dbReference type="Proteomes" id="UP001558632">
    <property type="component" value="Unassembled WGS sequence"/>
</dbReference>
<keyword evidence="2" id="KW-1185">Reference proteome</keyword>
<name>A0ABR3KS45_TRISP</name>
<gene>
    <name evidence="1" type="ORF">TSPI_11095</name>
</gene>
<organism evidence="1 2">
    <name type="scientific">Trichinella spiralis</name>
    <name type="common">Trichina worm</name>
    <dbReference type="NCBI Taxonomy" id="6334"/>
    <lineage>
        <taxon>Eukaryota</taxon>
        <taxon>Metazoa</taxon>
        <taxon>Ecdysozoa</taxon>
        <taxon>Nematoda</taxon>
        <taxon>Enoplea</taxon>
        <taxon>Dorylaimia</taxon>
        <taxon>Trichinellida</taxon>
        <taxon>Trichinellidae</taxon>
        <taxon>Trichinella</taxon>
    </lineage>
</organism>